<dbReference type="FunFam" id="2.130.10.10:FF:000492">
    <property type="entry name" value="LEC14B homolog isoform X2"/>
    <property type="match status" value="1"/>
</dbReference>
<evidence type="ECO:0000256" key="4">
    <source>
        <dbReference type="PIRNR" id="PIRNR038135"/>
    </source>
</evidence>
<dbReference type="InterPro" id="IPR015943">
    <property type="entry name" value="WD40/YVTN_repeat-like_dom_sf"/>
</dbReference>
<dbReference type="InterPro" id="IPR020472">
    <property type="entry name" value="WD40_PAC1"/>
</dbReference>
<dbReference type="EMBL" id="JBAMMX010000006">
    <property type="protein sequence ID" value="KAK6937469.1"/>
    <property type="molecule type" value="Genomic_DNA"/>
</dbReference>
<feature type="repeat" description="WD" evidence="5">
    <location>
        <begin position="311"/>
        <end position="352"/>
    </location>
</feature>
<dbReference type="GO" id="GO:0080008">
    <property type="term" value="C:Cul4-RING E3 ubiquitin ligase complex"/>
    <property type="evidence" value="ECO:0007669"/>
    <property type="project" value="TreeGrafter"/>
</dbReference>
<comment type="similarity">
    <text evidence="3 4">Belongs to the WD repeat LEC14B family.</text>
</comment>
<feature type="region of interest" description="Disordered" evidence="6">
    <location>
        <begin position="27"/>
        <end position="46"/>
    </location>
</feature>
<dbReference type="PANTHER" id="PTHR19847">
    <property type="entry name" value="DDB1- AND CUL4-ASSOCIATED FACTOR 11"/>
    <property type="match status" value="1"/>
</dbReference>
<evidence type="ECO:0000313" key="8">
    <source>
        <dbReference type="Proteomes" id="UP001370490"/>
    </source>
</evidence>
<sequence>MFVVVSESDINEMGYAMSRLEIDSNLCDDEKNTSESGQSHRHSKPLSLLEHDIAHATKLRSEPHEHLAKVLPGKRAVSVSPVKMLAGRESNFSGRGRFLRTDCCHVLGRYLPVNGPWLIDQMTSRAYVSQFSSDGSLFVAGFQGGTIRIYDVDRGWKVKKNILAKCLRWTITDTTLSPDQHFLVYTSMSPIVQIVNIGSAVTESFANVTEIHEGLDFSADDDGGYSFGMFSVKFSTDGRELVAGSSDDAIYVYDLERNKLSLRISAHKSDVNTVCFADESGHLIYSGSDDNFCKVWDRRCFKANGKPAGVLIGHLEGITFIDSRGDGRYLISNGKDQTIKLWDIRKMSSNANCHQGFRSYDWDYRWMDYPPQASDLKHPSDQSVATYKGHSVLRTLIRCYFSPAYSTGQKYIYTGSKDSCIYVYDLVSGAIVARLEHHRATVRDCGWHPHYPMLVSSSWDGDVVKWEFPGSGEAPTPLAESHMRRRHLY</sequence>
<evidence type="ECO:0000256" key="3">
    <source>
        <dbReference type="ARBA" id="ARBA00061298"/>
    </source>
</evidence>
<evidence type="ECO:0000256" key="1">
    <source>
        <dbReference type="ARBA" id="ARBA00022574"/>
    </source>
</evidence>
<dbReference type="FunFam" id="2.130.10.10:FF:000557">
    <property type="entry name" value="WD repeat protein"/>
    <property type="match status" value="1"/>
</dbReference>
<dbReference type="PROSITE" id="PS50082">
    <property type="entry name" value="WD_REPEATS_2"/>
    <property type="match status" value="4"/>
</dbReference>
<dbReference type="Pfam" id="PF00400">
    <property type="entry name" value="WD40"/>
    <property type="match status" value="6"/>
</dbReference>
<dbReference type="Proteomes" id="UP001370490">
    <property type="component" value="Unassembled WGS sequence"/>
</dbReference>
<keyword evidence="8" id="KW-1185">Reference proteome</keyword>
<feature type="repeat" description="WD" evidence="5">
    <location>
        <begin position="435"/>
        <end position="467"/>
    </location>
</feature>
<dbReference type="InterPro" id="IPR017399">
    <property type="entry name" value="DCAF11/LEC14B"/>
</dbReference>
<feature type="repeat" description="WD" evidence="5">
    <location>
        <begin position="222"/>
        <end position="263"/>
    </location>
</feature>
<dbReference type="PANTHER" id="PTHR19847:SF27">
    <property type="entry name" value="LEC14B HOMOLOG"/>
    <property type="match status" value="1"/>
</dbReference>
<name>A0AAN8ZE90_9MAGN</name>
<dbReference type="GO" id="GO:0043161">
    <property type="term" value="P:proteasome-mediated ubiquitin-dependent protein catabolic process"/>
    <property type="evidence" value="ECO:0007669"/>
    <property type="project" value="TreeGrafter"/>
</dbReference>
<dbReference type="AlphaFoldDB" id="A0AAN8ZE90"/>
<keyword evidence="2" id="KW-0677">Repeat</keyword>
<proteinExistence type="inferred from homology"/>
<dbReference type="PROSITE" id="PS50294">
    <property type="entry name" value="WD_REPEATS_REGION"/>
    <property type="match status" value="2"/>
</dbReference>
<dbReference type="Gene3D" id="2.130.10.10">
    <property type="entry name" value="YVTN repeat-like/Quinoprotein amine dehydrogenase"/>
    <property type="match status" value="3"/>
</dbReference>
<dbReference type="InterPro" id="IPR051859">
    <property type="entry name" value="DCAF"/>
</dbReference>
<dbReference type="SUPFAM" id="SSF50978">
    <property type="entry name" value="WD40 repeat-like"/>
    <property type="match status" value="1"/>
</dbReference>
<dbReference type="PIRSF" id="PIRSF038135">
    <property type="entry name" value="WD_repeat_p23"/>
    <property type="match status" value="1"/>
</dbReference>
<dbReference type="InterPro" id="IPR001680">
    <property type="entry name" value="WD40_rpt"/>
</dbReference>
<feature type="repeat" description="WD" evidence="5">
    <location>
        <begin position="264"/>
        <end position="297"/>
    </location>
</feature>
<accession>A0AAN8ZE90</accession>
<keyword evidence="1 5" id="KW-0853">WD repeat</keyword>
<reference evidence="7 8" key="1">
    <citation type="submission" date="2023-12" db="EMBL/GenBank/DDBJ databases">
        <title>A high-quality genome assembly for Dillenia turbinata (Dilleniales).</title>
        <authorList>
            <person name="Chanderbali A."/>
        </authorList>
    </citation>
    <scope>NUCLEOTIDE SEQUENCE [LARGE SCALE GENOMIC DNA]</scope>
    <source>
        <strain evidence="7">LSX21</strain>
        <tissue evidence="7">Leaf</tissue>
    </source>
</reference>
<organism evidence="7 8">
    <name type="scientific">Dillenia turbinata</name>
    <dbReference type="NCBI Taxonomy" id="194707"/>
    <lineage>
        <taxon>Eukaryota</taxon>
        <taxon>Viridiplantae</taxon>
        <taxon>Streptophyta</taxon>
        <taxon>Embryophyta</taxon>
        <taxon>Tracheophyta</taxon>
        <taxon>Spermatophyta</taxon>
        <taxon>Magnoliopsida</taxon>
        <taxon>eudicotyledons</taxon>
        <taxon>Gunneridae</taxon>
        <taxon>Pentapetalae</taxon>
        <taxon>Dilleniales</taxon>
        <taxon>Dilleniaceae</taxon>
        <taxon>Dillenia</taxon>
    </lineage>
</organism>
<evidence type="ECO:0000256" key="5">
    <source>
        <dbReference type="PROSITE-ProRule" id="PRU00221"/>
    </source>
</evidence>
<comment type="caution">
    <text evidence="7">The sequence shown here is derived from an EMBL/GenBank/DDBJ whole genome shotgun (WGS) entry which is preliminary data.</text>
</comment>
<gene>
    <name evidence="7" type="ORF">RJ641_030977</name>
</gene>
<evidence type="ECO:0000256" key="6">
    <source>
        <dbReference type="SAM" id="MobiDB-lite"/>
    </source>
</evidence>
<evidence type="ECO:0000256" key="2">
    <source>
        <dbReference type="ARBA" id="ARBA00022737"/>
    </source>
</evidence>
<dbReference type="InterPro" id="IPR036322">
    <property type="entry name" value="WD40_repeat_dom_sf"/>
</dbReference>
<dbReference type="SMART" id="SM00320">
    <property type="entry name" value="WD40"/>
    <property type="match status" value="6"/>
</dbReference>
<dbReference type="PRINTS" id="PR00320">
    <property type="entry name" value="GPROTEINBRPT"/>
</dbReference>
<protein>
    <recommendedName>
        <fullName evidence="4">LEC14B homolog</fullName>
    </recommendedName>
</protein>
<evidence type="ECO:0000313" key="7">
    <source>
        <dbReference type="EMBL" id="KAK6937469.1"/>
    </source>
</evidence>